<accession>A0A6H5HAV9</accession>
<organism evidence="2 3">
    <name type="scientific">Nesidiocoris tenuis</name>
    <dbReference type="NCBI Taxonomy" id="355587"/>
    <lineage>
        <taxon>Eukaryota</taxon>
        <taxon>Metazoa</taxon>
        <taxon>Ecdysozoa</taxon>
        <taxon>Arthropoda</taxon>
        <taxon>Hexapoda</taxon>
        <taxon>Insecta</taxon>
        <taxon>Pterygota</taxon>
        <taxon>Neoptera</taxon>
        <taxon>Paraneoptera</taxon>
        <taxon>Hemiptera</taxon>
        <taxon>Heteroptera</taxon>
        <taxon>Panheteroptera</taxon>
        <taxon>Cimicomorpha</taxon>
        <taxon>Miridae</taxon>
        <taxon>Dicyphina</taxon>
        <taxon>Nesidiocoris</taxon>
    </lineage>
</organism>
<proteinExistence type="predicted"/>
<dbReference type="OrthoDB" id="2019504at2759"/>
<protein>
    <submittedName>
        <fullName evidence="2">Uncharacterized protein</fullName>
    </submittedName>
</protein>
<dbReference type="Proteomes" id="UP000479000">
    <property type="component" value="Unassembled WGS sequence"/>
</dbReference>
<sequence>MDVRFKIVEHLLQIGRGQLTSENVFEFIKPFGVLLSTTKDLRLMMSIKENIFYHLLRQSDLALKHQAKFNVWRSVSFVCRTHLSRERSITTYFIIQICKNRCSEV</sequence>
<name>A0A6H5HAV9_9HEMI</name>
<keyword evidence="3" id="KW-1185">Reference proteome</keyword>
<dbReference type="EMBL" id="CADCXU010012610">
    <property type="protein sequence ID" value="CAB0002550.1"/>
    <property type="molecule type" value="Genomic_DNA"/>
</dbReference>
<dbReference type="AlphaFoldDB" id="A0A6H5HAV9"/>
<gene>
    <name evidence="2" type="ORF">NTEN_LOCUS19214</name>
    <name evidence="1" type="ORF">NTEN_LOCUS8337</name>
</gene>
<reference evidence="2 3" key="1">
    <citation type="submission" date="2020-02" db="EMBL/GenBank/DDBJ databases">
        <authorList>
            <person name="Ferguson B K."/>
        </authorList>
    </citation>
    <scope>NUCLEOTIDE SEQUENCE [LARGE SCALE GENOMIC DNA]</scope>
</reference>
<evidence type="ECO:0000313" key="2">
    <source>
        <dbReference type="EMBL" id="CAB0014807.1"/>
    </source>
</evidence>
<evidence type="ECO:0000313" key="3">
    <source>
        <dbReference type="Proteomes" id="UP000479000"/>
    </source>
</evidence>
<dbReference type="EMBL" id="CADCXU010028216">
    <property type="protein sequence ID" value="CAB0014807.1"/>
    <property type="molecule type" value="Genomic_DNA"/>
</dbReference>
<evidence type="ECO:0000313" key="1">
    <source>
        <dbReference type="EMBL" id="CAB0002550.1"/>
    </source>
</evidence>